<accession>A0A7J5C0F0</accession>
<keyword evidence="2" id="KW-0489">Methyltransferase</keyword>
<dbReference type="GO" id="GO:0032259">
    <property type="term" value="P:methylation"/>
    <property type="evidence" value="ECO:0007669"/>
    <property type="project" value="UniProtKB-KW"/>
</dbReference>
<dbReference type="Gene3D" id="3.40.50.150">
    <property type="entry name" value="Vaccinia Virus protein VP39"/>
    <property type="match status" value="1"/>
</dbReference>
<dbReference type="Proteomes" id="UP000467240">
    <property type="component" value="Unassembled WGS sequence"/>
</dbReference>
<dbReference type="PANTHER" id="PTHR43464">
    <property type="entry name" value="METHYLTRANSFERASE"/>
    <property type="match status" value="1"/>
</dbReference>
<evidence type="ECO:0000259" key="1">
    <source>
        <dbReference type="Pfam" id="PF13847"/>
    </source>
</evidence>
<dbReference type="InterPro" id="IPR029063">
    <property type="entry name" value="SAM-dependent_MTases_sf"/>
</dbReference>
<comment type="caution">
    <text evidence="2">The sequence shown here is derived from an EMBL/GenBank/DDBJ whole genome shotgun (WGS) entry which is preliminary data.</text>
</comment>
<reference evidence="2 3" key="1">
    <citation type="submission" date="2019-09" db="EMBL/GenBank/DDBJ databases">
        <title>Phylogeny of genus Pseudoclavibacter and closely related genus.</title>
        <authorList>
            <person name="Li Y."/>
        </authorList>
    </citation>
    <scope>NUCLEOTIDE SEQUENCE [LARGE SCALE GENOMIC DNA]</scope>
    <source>
        <strain evidence="2 3">DSM 23821</strain>
    </source>
</reference>
<evidence type="ECO:0000313" key="3">
    <source>
        <dbReference type="Proteomes" id="UP000467240"/>
    </source>
</evidence>
<dbReference type="PANTHER" id="PTHR43464:SF71">
    <property type="entry name" value="METHYLTRANSFERASE, PUTATIVE-RELATED"/>
    <property type="match status" value="1"/>
</dbReference>
<evidence type="ECO:0000313" key="2">
    <source>
        <dbReference type="EMBL" id="KAB1660367.1"/>
    </source>
</evidence>
<dbReference type="GO" id="GO:0010420">
    <property type="term" value="F:polyprenyldihydroxybenzoate methyltransferase activity"/>
    <property type="evidence" value="ECO:0007669"/>
    <property type="project" value="TreeGrafter"/>
</dbReference>
<dbReference type="OrthoDB" id="9795634at2"/>
<dbReference type="InterPro" id="IPR025714">
    <property type="entry name" value="Methyltranfer_dom"/>
</dbReference>
<dbReference type="EMBL" id="WBJZ01000003">
    <property type="protein sequence ID" value="KAB1660367.1"/>
    <property type="molecule type" value="Genomic_DNA"/>
</dbReference>
<dbReference type="Pfam" id="PF13847">
    <property type="entry name" value="Methyltransf_31"/>
    <property type="match status" value="1"/>
</dbReference>
<name>A0A7J5C0F0_9MICO</name>
<dbReference type="SUPFAM" id="SSF53335">
    <property type="entry name" value="S-adenosyl-L-methionine-dependent methyltransferases"/>
    <property type="match status" value="1"/>
</dbReference>
<protein>
    <submittedName>
        <fullName evidence="2">Class I SAM-dependent methyltransferase</fullName>
    </submittedName>
</protein>
<keyword evidence="3" id="KW-1185">Reference proteome</keyword>
<sequence length="272" mass="28946">MTNARFSQGHHESVLASHGVRTAQDSAAYLLPSLRPGMRVLDVGCGPGTITLDLAALVGSTGLVVGIEPSEAPLGVARRNAEDRGDARTRFEVGDVFALDEALGRFDVVHAHQVLQHVGDPVAALRAMAAATVPGGLVAARDVDYGSVSIFPELPELGRWLALYRAVARALGTEPDAGRRMRAWAEAAGFEGATVTASVWAFADPSSRAWWGGMWSRRILESDIARHAVELGLADRPELEAISRAWSTWASSPDGWIALTHGEVLARTPTQA</sequence>
<proteinExistence type="predicted"/>
<dbReference type="RefSeq" id="WP_158039467.1">
    <property type="nucleotide sequence ID" value="NZ_JACCFV010000001.1"/>
</dbReference>
<feature type="domain" description="Methyltransferase" evidence="1">
    <location>
        <begin position="35"/>
        <end position="144"/>
    </location>
</feature>
<gene>
    <name evidence="2" type="ORF">F8O01_03325</name>
</gene>
<dbReference type="CDD" id="cd02440">
    <property type="entry name" value="AdoMet_MTases"/>
    <property type="match status" value="1"/>
</dbReference>
<dbReference type="AlphaFoldDB" id="A0A7J5C0F0"/>
<keyword evidence="2" id="KW-0808">Transferase</keyword>
<organism evidence="2 3">
    <name type="scientific">Pseudoclavibacter chungangensis</name>
    <dbReference type="NCBI Taxonomy" id="587635"/>
    <lineage>
        <taxon>Bacteria</taxon>
        <taxon>Bacillati</taxon>
        <taxon>Actinomycetota</taxon>
        <taxon>Actinomycetes</taxon>
        <taxon>Micrococcales</taxon>
        <taxon>Microbacteriaceae</taxon>
        <taxon>Pseudoclavibacter</taxon>
    </lineage>
</organism>